<protein>
    <submittedName>
        <fullName evidence="3">Fasciclin domain-containing protein</fullName>
    </submittedName>
</protein>
<dbReference type="RefSeq" id="WP_260571588.1">
    <property type="nucleotide sequence ID" value="NZ_CP104205.1"/>
</dbReference>
<keyword evidence="4" id="KW-1185">Reference proteome</keyword>
<dbReference type="InterPro" id="IPR000782">
    <property type="entry name" value="FAS1_domain"/>
</dbReference>
<dbReference type="PANTHER" id="PTHR10900:SF77">
    <property type="entry name" value="FI19380P1"/>
    <property type="match status" value="1"/>
</dbReference>
<dbReference type="PROSITE" id="PS51257">
    <property type="entry name" value="PROKAR_LIPOPROTEIN"/>
    <property type="match status" value="1"/>
</dbReference>
<proteinExistence type="predicted"/>
<name>A0ABY5Y4S4_9FLAO</name>
<dbReference type="InterPro" id="IPR036378">
    <property type="entry name" value="FAS1_dom_sf"/>
</dbReference>
<dbReference type="Proteomes" id="UP001059209">
    <property type="component" value="Chromosome"/>
</dbReference>
<evidence type="ECO:0000256" key="1">
    <source>
        <dbReference type="SAM" id="SignalP"/>
    </source>
</evidence>
<feature type="domain" description="FAS1" evidence="2">
    <location>
        <begin position="36"/>
        <end position="184"/>
    </location>
</feature>
<feature type="chain" id="PRO_5046682878" evidence="1">
    <location>
        <begin position="25"/>
        <end position="221"/>
    </location>
</feature>
<evidence type="ECO:0000313" key="4">
    <source>
        <dbReference type="Proteomes" id="UP001059209"/>
    </source>
</evidence>
<keyword evidence="1" id="KW-0732">Signal</keyword>
<dbReference type="SUPFAM" id="SSF82153">
    <property type="entry name" value="FAS1 domain"/>
    <property type="match status" value="1"/>
</dbReference>
<accession>A0ABY5Y4S4</accession>
<dbReference type="InterPro" id="IPR050904">
    <property type="entry name" value="Adhesion/Biosynth-related"/>
</dbReference>
<reference evidence="3" key="1">
    <citation type="submission" date="2022-09" db="EMBL/GenBank/DDBJ databases">
        <title>Maribacter litopenaei sp. nov., isolated from the intestinal tract of the Pacific White Shrimp, Litopenaeus vannamei.</title>
        <authorList>
            <person name="Kim S.Y."/>
            <person name="Hwang C.Y."/>
        </authorList>
    </citation>
    <scope>NUCLEOTIDE SEQUENCE</scope>
    <source>
        <strain evidence="3">HL-LV01</strain>
    </source>
</reference>
<dbReference type="SMART" id="SM00554">
    <property type="entry name" value="FAS1"/>
    <property type="match status" value="1"/>
</dbReference>
<evidence type="ECO:0000259" key="2">
    <source>
        <dbReference type="PROSITE" id="PS50213"/>
    </source>
</evidence>
<dbReference type="Gene3D" id="2.30.180.10">
    <property type="entry name" value="FAS1 domain"/>
    <property type="match status" value="1"/>
</dbReference>
<dbReference type="PANTHER" id="PTHR10900">
    <property type="entry name" value="PERIOSTIN-RELATED"/>
    <property type="match status" value="1"/>
</dbReference>
<dbReference type="EMBL" id="CP104205">
    <property type="protein sequence ID" value="UWX54010.1"/>
    <property type="molecule type" value="Genomic_DNA"/>
</dbReference>
<gene>
    <name evidence="3" type="ORF">NYZ99_13130</name>
</gene>
<organism evidence="3 4">
    <name type="scientific">Maribacter litopenaei</name>
    <dbReference type="NCBI Taxonomy" id="2976127"/>
    <lineage>
        <taxon>Bacteria</taxon>
        <taxon>Pseudomonadati</taxon>
        <taxon>Bacteroidota</taxon>
        <taxon>Flavobacteriia</taxon>
        <taxon>Flavobacteriales</taxon>
        <taxon>Flavobacteriaceae</taxon>
        <taxon>Maribacter</taxon>
    </lineage>
</organism>
<dbReference type="PROSITE" id="PS50213">
    <property type="entry name" value="FAS1"/>
    <property type="match status" value="1"/>
</dbReference>
<sequence>MKTMTTYFKPLLLLPVLAFTISCSEEENEEPMVMDSSTIVDIAQDEEALTSLVAALTTADISEATDLVGTLNSDDPFTVFAPTNDAFISLLAQLDGFDSLEDFDTDEERAILAKILTYHVVAGTAAASTDLTDGMTVSTVQGEDVTISLDGGVFLDDATDTNAEVIIPDVMASNGIVHVIDKVLLPQEIIDALNSGEMENESGTLVDIVVDTEALSIRKLR</sequence>
<evidence type="ECO:0000313" key="3">
    <source>
        <dbReference type="EMBL" id="UWX54010.1"/>
    </source>
</evidence>
<feature type="signal peptide" evidence="1">
    <location>
        <begin position="1"/>
        <end position="24"/>
    </location>
</feature>
<dbReference type="Pfam" id="PF02469">
    <property type="entry name" value="Fasciclin"/>
    <property type="match status" value="1"/>
</dbReference>